<dbReference type="Proteomes" id="UP000217790">
    <property type="component" value="Unassembled WGS sequence"/>
</dbReference>
<protein>
    <submittedName>
        <fullName evidence="1">Uncharacterized protein</fullName>
    </submittedName>
</protein>
<sequence>MNIKTECLSYKRTAHIRRYYPKEARCPFTACLAPKAYHIIDRKHGPVFDVLLSLSHSIVDVLDSCYPSGPDARITQSTALLHPCFPIPTTTNVELCELGSPEVDMPANGMFMDRQIFDSYNKFRRWYTI</sequence>
<dbReference type="OrthoDB" id="2830558at2759"/>
<keyword evidence="2" id="KW-1185">Reference proteome</keyword>
<reference evidence="2" key="1">
    <citation type="journal article" date="2017" name="Nat. Ecol. Evol.">
        <title>Genome expansion and lineage-specific genetic innovations in the forest pathogenic fungi Armillaria.</title>
        <authorList>
            <person name="Sipos G."/>
            <person name="Prasanna A.N."/>
            <person name="Walter M.C."/>
            <person name="O'Connor E."/>
            <person name="Balint B."/>
            <person name="Krizsan K."/>
            <person name="Kiss B."/>
            <person name="Hess J."/>
            <person name="Varga T."/>
            <person name="Slot J."/>
            <person name="Riley R."/>
            <person name="Boka B."/>
            <person name="Rigling D."/>
            <person name="Barry K."/>
            <person name="Lee J."/>
            <person name="Mihaltcheva S."/>
            <person name="LaButti K."/>
            <person name="Lipzen A."/>
            <person name="Waldron R."/>
            <person name="Moloney N.M."/>
            <person name="Sperisen C."/>
            <person name="Kredics L."/>
            <person name="Vagvoelgyi C."/>
            <person name="Patrignani A."/>
            <person name="Fitzpatrick D."/>
            <person name="Nagy I."/>
            <person name="Doyle S."/>
            <person name="Anderson J.B."/>
            <person name="Grigoriev I.V."/>
            <person name="Gueldener U."/>
            <person name="Muensterkoetter M."/>
            <person name="Nagy L.G."/>
        </authorList>
    </citation>
    <scope>NUCLEOTIDE SEQUENCE [LARGE SCALE GENOMIC DNA]</scope>
    <source>
        <strain evidence="2">Ar21-2</strain>
    </source>
</reference>
<dbReference type="EMBL" id="KZ293739">
    <property type="protein sequence ID" value="PBK80824.1"/>
    <property type="molecule type" value="Genomic_DNA"/>
</dbReference>
<gene>
    <name evidence="1" type="ORF">ARMGADRAFT_819642</name>
</gene>
<dbReference type="AlphaFoldDB" id="A0A2H3CHJ6"/>
<accession>A0A2H3CHJ6</accession>
<proteinExistence type="predicted"/>
<organism evidence="1 2">
    <name type="scientific">Armillaria gallica</name>
    <name type="common">Bulbous honey fungus</name>
    <name type="synonym">Armillaria bulbosa</name>
    <dbReference type="NCBI Taxonomy" id="47427"/>
    <lineage>
        <taxon>Eukaryota</taxon>
        <taxon>Fungi</taxon>
        <taxon>Dikarya</taxon>
        <taxon>Basidiomycota</taxon>
        <taxon>Agaricomycotina</taxon>
        <taxon>Agaricomycetes</taxon>
        <taxon>Agaricomycetidae</taxon>
        <taxon>Agaricales</taxon>
        <taxon>Marasmiineae</taxon>
        <taxon>Physalacriaceae</taxon>
        <taxon>Armillaria</taxon>
    </lineage>
</organism>
<evidence type="ECO:0000313" key="1">
    <source>
        <dbReference type="EMBL" id="PBK80824.1"/>
    </source>
</evidence>
<name>A0A2H3CHJ6_ARMGA</name>
<evidence type="ECO:0000313" key="2">
    <source>
        <dbReference type="Proteomes" id="UP000217790"/>
    </source>
</evidence>
<dbReference type="InParanoid" id="A0A2H3CHJ6"/>